<feature type="transmembrane region" description="Helical" evidence="7">
    <location>
        <begin position="26"/>
        <end position="50"/>
    </location>
</feature>
<dbReference type="Gene3D" id="1.20.1250.20">
    <property type="entry name" value="MFS general substrate transporter like domains"/>
    <property type="match status" value="2"/>
</dbReference>
<feature type="transmembrane region" description="Helical" evidence="7">
    <location>
        <begin position="267"/>
        <end position="287"/>
    </location>
</feature>
<evidence type="ECO:0000313" key="10">
    <source>
        <dbReference type="Proteomes" id="UP001057025"/>
    </source>
</evidence>
<reference evidence="9" key="1">
    <citation type="submission" date="2022-05" db="EMBL/GenBank/DDBJ databases">
        <authorList>
            <person name="Oliphant S.A."/>
            <person name="Watson-Haigh N.S."/>
            <person name="Sumby K.M."/>
            <person name="Gardner J.M."/>
            <person name="Jiranek V."/>
        </authorList>
    </citation>
    <scope>NUCLEOTIDE SEQUENCE</scope>
    <source>
        <strain evidence="9">KI11_C11</strain>
    </source>
</reference>
<dbReference type="RefSeq" id="WP_252797172.1">
    <property type="nucleotide sequence ID" value="NZ_CP097118.1"/>
</dbReference>
<organism evidence="9 10">
    <name type="scientific">Fructilactobacillus hinvesii</name>
    <dbReference type="NCBI Taxonomy" id="2940300"/>
    <lineage>
        <taxon>Bacteria</taxon>
        <taxon>Bacillati</taxon>
        <taxon>Bacillota</taxon>
        <taxon>Bacilli</taxon>
        <taxon>Lactobacillales</taxon>
        <taxon>Lactobacillaceae</taxon>
        <taxon>Fructilactobacillus</taxon>
    </lineage>
</organism>
<accession>A0ABY5BS35</accession>
<keyword evidence="6 7" id="KW-0472">Membrane</keyword>
<dbReference type="Pfam" id="PF07690">
    <property type="entry name" value="MFS_1"/>
    <property type="match status" value="1"/>
</dbReference>
<evidence type="ECO:0000256" key="7">
    <source>
        <dbReference type="SAM" id="Phobius"/>
    </source>
</evidence>
<evidence type="ECO:0000259" key="8">
    <source>
        <dbReference type="PROSITE" id="PS50850"/>
    </source>
</evidence>
<feature type="transmembrane region" description="Helical" evidence="7">
    <location>
        <begin position="62"/>
        <end position="83"/>
    </location>
</feature>
<feature type="transmembrane region" description="Helical" evidence="7">
    <location>
        <begin position="299"/>
        <end position="321"/>
    </location>
</feature>
<dbReference type="InterPro" id="IPR036259">
    <property type="entry name" value="MFS_trans_sf"/>
</dbReference>
<comment type="subcellular location">
    <subcellularLocation>
        <location evidence="1">Cell membrane</location>
        <topology evidence="1">Multi-pass membrane protein</topology>
    </subcellularLocation>
</comment>
<dbReference type="PROSITE" id="PS50850">
    <property type="entry name" value="MFS"/>
    <property type="match status" value="1"/>
</dbReference>
<dbReference type="SUPFAM" id="SSF103473">
    <property type="entry name" value="MFS general substrate transporter"/>
    <property type="match status" value="1"/>
</dbReference>
<evidence type="ECO:0000256" key="3">
    <source>
        <dbReference type="ARBA" id="ARBA00022475"/>
    </source>
</evidence>
<evidence type="ECO:0000256" key="4">
    <source>
        <dbReference type="ARBA" id="ARBA00022692"/>
    </source>
</evidence>
<keyword evidence="10" id="KW-1185">Reference proteome</keyword>
<dbReference type="PANTHER" id="PTHR43414:SF6">
    <property type="entry name" value="MULTIDRUG RESISTANCE PROTEIN MDTG"/>
    <property type="match status" value="1"/>
</dbReference>
<feature type="transmembrane region" description="Helical" evidence="7">
    <location>
        <begin position="382"/>
        <end position="404"/>
    </location>
</feature>
<feature type="transmembrane region" description="Helical" evidence="7">
    <location>
        <begin position="184"/>
        <end position="202"/>
    </location>
</feature>
<evidence type="ECO:0000313" key="9">
    <source>
        <dbReference type="EMBL" id="USS87882.1"/>
    </source>
</evidence>
<dbReference type="Pfam" id="PF00083">
    <property type="entry name" value="Sugar_tr"/>
    <property type="match status" value="1"/>
</dbReference>
<dbReference type="InterPro" id="IPR005828">
    <property type="entry name" value="MFS_sugar_transport-like"/>
</dbReference>
<feature type="transmembrane region" description="Helical" evidence="7">
    <location>
        <begin position="95"/>
        <end position="118"/>
    </location>
</feature>
<dbReference type="PRINTS" id="PR01035">
    <property type="entry name" value="TCRTETA"/>
</dbReference>
<dbReference type="PANTHER" id="PTHR43414">
    <property type="entry name" value="MULTIDRUG RESISTANCE PROTEIN MDTG"/>
    <property type="match status" value="1"/>
</dbReference>
<keyword evidence="5 7" id="KW-1133">Transmembrane helix</keyword>
<evidence type="ECO:0000256" key="6">
    <source>
        <dbReference type="ARBA" id="ARBA00023136"/>
    </source>
</evidence>
<keyword evidence="2" id="KW-0813">Transport</keyword>
<dbReference type="EMBL" id="CP097118">
    <property type="protein sequence ID" value="USS87882.1"/>
    <property type="molecule type" value="Genomic_DNA"/>
</dbReference>
<name>A0ABY5BS35_9LACO</name>
<proteinExistence type="predicted"/>
<dbReference type="InterPro" id="IPR011701">
    <property type="entry name" value="MFS"/>
</dbReference>
<dbReference type="InterPro" id="IPR020846">
    <property type="entry name" value="MFS_dom"/>
</dbReference>
<dbReference type="InterPro" id="IPR001958">
    <property type="entry name" value="Tet-R_TetA/multi-R_MdtG-like"/>
</dbReference>
<feature type="domain" description="Major facilitator superfamily (MFS) profile" evidence="8">
    <location>
        <begin position="24"/>
        <end position="411"/>
    </location>
</feature>
<feature type="transmembrane region" description="Helical" evidence="7">
    <location>
        <begin position="229"/>
        <end position="247"/>
    </location>
</feature>
<dbReference type="Proteomes" id="UP001057025">
    <property type="component" value="Chromosome"/>
</dbReference>
<feature type="transmembrane region" description="Helical" evidence="7">
    <location>
        <begin position="154"/>
        <end position="178"/>
    </location>
</feature>
<sequence length="417" mass="45267">MSEAEPETGDSAPFVVPKKIWHQNLIALWVGLFLTSMGFSELMPFLSLYIESLGNYTRSELSLYSGLAFSASFIVAAVVSPLWGSLADRYGRRLMLLRASLGMAICVLLMGFATNVWMIIGLRFIQGIFSGYMPNSNALLAIQVPKKESGKALGILSTGGVSGALFGPFLGGILASIFSYRVTFFITGSLMLVVFFVTLFFVKEKFQPVAKEDNLHTKEVIHILPHPKLIFGMFVTTMIIQASNNSISPILSLYVKQIMHGSPTVTLFSGIVAAVPGISTLVAAPRLGAIGDRIGSEKIMIFGFILAIFLYIPMAFVTNVWELMALRFLLGVSNACMLPAVQAIIAKNTPAQVTGRIFSWNQSFQAVGNFTGPMIGSVVSSIFGYSGVFISTSILVLLNLCLVLNDTKGLRRSHQTK</sequence>
<keyword evidence="3" id="KW-1003">Cell membrane</keyword>
<keyword evidence="4 7" id="KW-0812">Transmembrane</keyword>
<protein>
    <submittedName>
        <fullName evidence="9">Multidrug efflux MFS transporter</fullName>
    </submittedName>
</protein>
<gene>
    <name evidence="9" type="ORF">M3M39_07285</name>
</gene>
<dbReference type="CDD" id="cd17391">
    <property type="entry name" value="MFS_MdtG_MDR_like"/>
    <property type="match status" value="1"/>
</dbReference>
<evidence type="ECO:0000256" key="1">
    <source>
        <dbReference type="ARBA" id="ARBA00004651"/>
    </source>
</evidence>
<evidence type="ECO:0000256" key="5">
    <source>
        <dbReference type="ARBA" id="ARBA00022989"/>
    </source>
</evidence>
<evidence type="ECO:0000256" key="2">
    <source>
        <dbReference type="ARBA" id="ARBA00022448"/>
    </source>
</evidence>